<gene>
    <name evidence="1" type="ORF">BDV40DRAFT_276755</name>
</gene>
<keyword evidence="2" id="KW-1185">Reference proteome</keyword>
<name>A0A5N6UHG5_ASPTM</name>
<sequence length="51" mass="5610">MKPTKEFEVRHYLSGEMHGTFSTHQVMSGPIISLWLIGCPQGFNASGGECL</sequence>
<evidence type="ECO:0000313" key="2">
    <source>
        <dbReference type="Proteomes" id="UP000326950"/>
    </source>
</evidence>
<dbReference type="AlphaFoldDB" id="A0A5N6UHG5"/>
<organism evidence="1 2">
    <name type="scientific">Aspergillus tamarii</name>
    <dbReference type="NCBI Taxonomy" id="41984"/>
    <lineage>
        <taxon>Eukaryota</taxon>
        <taxon>Fungi</taxon>
        <taxon>Dikarya</taxon>
        <taxon>Ascomycota</taxon>
        <taxon>Pezizomycotina</taxon>
        <taxon>Eurotiomycetes</taxon>
        <taxon>Eurotiomycetidae</taxon>
        <taxon>Eurotiales</taxon>
        <taxon>Aspergillaceae</taxon>
        <taxon>Aspergillus</taxon>
        <taxon>Aspergillus subgen. Circumdati</taxon>
    </lineage>
</organism>
<reference evidence="1 2" key="1">
    <citation type="submission" date="2019-04" db="EMBL/GenBank/DDBJ databases">
        <title>Friends and foes A comparative genomics study of 23 Aspergillus species from section Flavi.</title>
        <authorList>
            <consortium name="DOE Joint Genome Institute"/>
            <person name="Kjaerbolling I."/>
            <person name="Vesth T."/>
            <person name="Frisvad J.C."/>
            <person name="Nybo J.L."/>
            <person name="Theobald S."/>
            <person name="Kildgaard S."/>
            <person name="Isbrandt T."/>
            <person name="Kuo A."/>
            <person name="Sato A."/>
            <person name="Lyhne E.K."/>
            <person name="Kogle M.E."/>
            <person name="Wiebenga A."/>
            <person name="Kun R.S."/>
            <person name="Lubbers R.J."/>
            <person name="Makela M.R."/>
            <person name="Barry K."/>
            <person name="Chovatia M."/>
            <person name="Clum A."/>
            <person name="Daum C."/>
            <person name="Haridas S."/>
            <person name="He G."/>
            <person name="LaButti K."/>
            <person name="Lipzen A."/>
            <person name="Mondo S."/>
            <person name="Riley R."/>
            <person name="Salamov A."/>
            <person name="Simmons B.A."/>
            <person name="Magnuson J.K."/>
            <person name="Henrissat B."/>
            <person name="Mortensen U.H."/>
            <person name="Larsen T.O."/>
            <person name="Devries R.P."/>
            <person name="Grigoriev I.V."/>
            <person name="Machida M."/>
            <person name="Baker S.E."/>
            <person name="Andersen M.R."/>
        </authorList>
    </citation>
    <scope>NUCLEOTIDE SEQUENCE [LARGE SCALE GENOMIC DNA]</scope>
    <source>
        <strain evidence="1 2">CBS 117626</strain>
    </source>
</reference>
<accession>A0A5N6UHG5</accession>
<proteinExistence type="predicted"/>
<evidence type="ECO:0000313" key="1">
    <source>
        <dbReference type="EMBL" id="KAE8158052.1"/>
    </source>
</evidence>
<dbReference type="EMBL" id="ML738705">
    <property type="protein sequence ID" value="KAE8158052.1"/>
    <property type="molecule type" value="Genomic_DNA"/>
</dbReference>
<protein>
    <submittedName>
        <fullName evidence="1">Uncharacterized protein</fullName>
    </submittedName>
</protein>
<dbReference type="Proteomes" id="UP000326950">
    <property type="component" value="Unassembled WGS sequence"/>
</dbReference>